<comment type="caution">
    <text evidence="3">The sequence shown here is derived from an EMBL/GenBank/DDBJ whole genome shotgun (WGS) entry which is preliminary data.</text>
</comment>
<keyword evidence="2" id="KW-1133">Transmembrane helix</keyword>
<proteinExistence type="predicted"/>
<organism evidence="3 4">
    <name type="scientific">Pseudoramibacter porci</name>
    <dbReference type="NCBI Taxonomy" id="2606631"/>
    <lineage>
        <taxon>Bacteria</taxon>
        <taxon>Bacillati</taxon>
        <taxon>Bacillota</taxon>
        <taxon>Clostridia</taxon>
        <taxon>Eubacteriales</taxon>
        <taxon>Eubacteriaceae</taxon>
        <taxon>Pseudoramibacter</taxon>
    </lineage>
</organism>
<protein>
    <submittedName>
        <fullName evidence="3">Uncharacterized protein</fullName>
    </submittedName>
</protein>
<feature type="coiled-coil region" evidence="1">
    <location>
        <begin position="7"/>
        <end position="38"/>
    </location>
</feature>
<keyword evidence="2" id="KW-0812">Transmembrane</keyword>
<reference evidence="3 4" key="1">
    <citation type="submission" date="2019-08" db="EMBL/GenBank/DDBJ databases">
        <title>In-depth cultivation of the pig gut microbiome towards novel bacterial diversity and tailored functional studies.</title>
        <authorList>
            <person name="Wylensek D."/>
            <person name="Hitch T.C.A."/>
            <person name="Clavel T."/>
        </authorList>
    </citation>
    <scope>NUCLEOTIDE SEQUENCE [LARGE SCALE GENOMIC DNA]</scope>
    <source>
        <strain evidence="3 4">RF-744-FAT-4</strain>
    </source>
</reference>
<evidence type="ECO:0000256" key="1">
    <source>
        <dbReference type="SAM" id="Coils"/>
    </source>
</evidence>
<dbReference type="AlphaFoldDB" id="A0A7X2T925"/>
<dbReference type="Proteomes" id="UP000461754">
    <property type="component" value="Unassembled WGS sequence"/>
</dbReference>
<keyword evidence="2" id="KW-0472">Membrane</keyword>
<evidence type="ECO:0000313" key="3">
    <source>
        <dbReference type="EMBL" id="MSS19104.1"/>
    </source>
</evidence>
<accession>A0A7X2T925</accession>
<sequence length="170" mass="19620">MSQNLEKQNEEEIKKKIIEQIDQEKQDAQQRRDNKSGSLHTEKDKMLGYKVFLGIWNTFVFAVGWYLFYNYKIFEYYSRPGYLVVICLFVIAYINLVAFYHAFDFSHKSKARLIFANTISIGTVDILIYLGGCLFNAGYIDVKPGIIMAAIQIVVTWVIVNLAKSHANLT</sequence>
<evidence type="ECO:0000313" key="4">
    <source>
        <dbReference type="Proteomes" id="UP000461754"/>
    </source>
</evidence>
<dbReference type="EMBL" id="VUMO01000001">
    <property type="protein sequence ID" value="MSS19104.1"/>
    <property type="molecule type" value="Genomic_DNA"/>
</dbReference>
<feature type="transmembrane region" description="Helical" evidence="2">
    <location>
        <begin position="114"/>
        <end position="139"/>
    </location>
</feature>
<name>A0A7X2T925_9FIRM</name>
<keyword evidence="1" id="KW-0175">Coiled coil</keyword>
<feature type="transmembrane region" description="Helical" evidence="2">
    <location>
        <begin position="81"/>
        <end position="102"/>
    </location>
</feature>
<feature type="transmembrane region" description="Helical" evidence="2">
    <location>
        <begin position="145"/>
        <end position="163"/>
    </location>
</feature>
<gene>
    <name evidence="3" type="ORF">FYJ52_01570</name>
</gene>
<feature type="transmembrane region" description="Helical" evidence="2">
    <location>
        <begin position="47"/>
        <end position="69"/>
    </location>
</feature>
<evidence type="ECO:0000256" key="2">
    <source>
        <dbReference type="SAM" id="Phobius"/>
    </source>
</evidence>
<dbReference type="RefSeq" id="WP_154575500.1">
    <property type="nucleotide sequence ID" value="NZ_VUMO01000001.1"/>
</dbReference>
<keyword evidence="4" id="KW-1185">Reference proteome</keyword>